<organism evidence="6 7">
    <name type="scientific">Nocardiopsis coralli</name>
    <dbReference type="NCBI Taxonomy" id="2772213"/>
    <lineage>
        <taxon>Bacteria</taxon>
        <taxon>Bacillati</taxon>
        <taxon>Actinomycetota</taxon>
        <taxon>Actinomycetes</taxon>
        <taxon>Streptosporangiales</taxon>
        <taxon>Nocardiopsidaceae</taxon>
        <taxon>Nocardiopsis</taxon>
    </lineage>
</organism>
<dbReference type="InterPro" id="IPR000182">
    <property type="entry name" value="GNAT_dom"/>
</dbReference>
<dbReference type="InterPro" id="IPR025559">
    <property type="entry name" value="Eis_dom"/>
</dbReference>
<evidence type="ECO:0000313" key="6">
    <source>
        <dbReference type="EMBL" id="MBE3001570.1"/>
    </source>
</evidence>
<dbReference type="PANTHER" id="PTHR37817">
    <property type="entry name" value="N-ACETYLTRANSFERASE EIS"/>
    <property type="match status" value="1"/>
</dbReference>
<dbReference type="PANTHER" id="PTHR37817:SF1">
    <property type="entry name" value="N-ACETYLTRANSFERASE EIS"/>
    <property type="match status" value="1"/>
</dbReference>
<dbReference type="Pfam" id="PF13527">
    <property type="entry name" value="Acetyltransf_9"/>
    <property type="match status" value="1"/>
</dbReference>
<comment type="similarity">
    <text evidence="1 4">Belongs to the acetyltransferase Eis family.</text>
</comment>
<dbReference type="InterPro" id="IPR036527">
    <property type="entry name" value="SCP2_sterol-bd_dom_sf"/>
</dbReference>
<dbReference type="NCBIfam" id="NF002367">
    <property type="entry name" value="PRK01346.1-4"/>
    <property type="match status" value="1"/>
</dbReference>
<dbReference type="HAMAP" id="MF_01812">
    <property type="entry name" value="Eis"/>
    <property type="match status" value="1"/>
</dbReference>
<evidence type="ECO:0000256" key="4">
    <source>
        <dbReference type="HAMAP-Rule" id="MF_01812"/>
    </source>
</evidence>
<evidence type="ECO:0000256" key="3">
    <source>
        <dbReference type="ARBA" id="ARBA00023315"/>
    </source>
</evidence>
<evidence type="ECO:0000313" key="7">
    <source>
        <dbReference type="Proteomes" id="UP000806528"/>
    </source>
</evidence>
<proteinExistence type="inferred from homology"/>
<protein>
    <submittedName>
        <fullName evidence="6">GNAT family N-acetyltransferase</fullName>
    </submittedName>
</protein>
<dbReference type="Gene3D" id="3.40.630.30">
    <property type="match status" value="2"/>
</dbReference>
<evidence type="ECO:0000256" key="2">
    <source>
        <dbReference type="ARBA" id="ARBA00022679"/>
    </source>
</evidence>
<dbReference type="InterPro" id="IPR022902">
    <property type="entry name" value="NAcTrfase_Eis"/>
</dbReference>
<keyword evidence="2 4" id="KW-0808">Transferase</keyword>
<feature type="binding site" evidence="4">
    <location>
        <begin position="91"/>
        <end position="93"/>
    </location>
    <ligand>
        <name>acetyl-CoA</name>
        <dbReference type="ChEBI" id="CHEBI:57288"/>
    </ligand>
</feature>
<keyword evidence="3 4" id="KW-0012">Acyltransferase</keyword>
<comment type="subunit">
    <text evidence="4">Homohexamer; trimer of dimers.</text>
</comment>
<feature type="active site" description="Proton donor" evidence="4">
    <location>
        <position position="132"/>
    </location>
</feature>
<name>A0ABR9PCK7_9ACTN</name>
<evidence type="ECO:0000259" key="5">
    <source>
        <dbReference type="PROSITE" id="PS51186"/>
    </source>
</evidence>
<dbReference type="PROSITE" id="PS51186">
    <property type="entry name" value="GNAT"/>
    <property type="match status" value="1"/>
</dbReference>
<dbReference type="Pfam" id="PF17668">
    <property type="entry name" value="Acetyltransf_17"/>
    <property type="match status" value="1"/>
</dbReference>
<feature type="binding site" evidence="4">
    <location>
        <begin position="127"/>
        <end position="128"/>
    </location>
    <ligand>
        <name>acetyl-CoA</name>
        <dbReference type="ChEBI" id="CHEBI:57288"/>
    </ligand>
</feature>
<dbReference type="RefSeq" id="WP_193124168.1">
    <property type="nucleotide sequence ID" value="NZ_JADBGI010000026.1"/>
</dbReference>
<feature type="binding site" evidence="4">
    <location>
        <begin position="99"/>
        <end position="104"/>
    </location>
    <ligand>
        <name>acetyl-CoA</name>
        <dbReference type="ChEBI" id="CHEBI:57288"/>
    </ligand>
</feature>
<dbReference type="Proteomes" id="UP000806528">
    <property type="component" value="Unassembled WGS sequence"/>
</dbReference>
<dbReference type="InterPro" id="IPR016181">
    <property type="entry name" value="Acyl_CoA_acyltransferase"/>
</dbReference>
<dbReference type="InterPro" id="IPR051554">
    <property type="entry name" value="Acetyltransferase_Eis"/>
</dbReference>
<comment type="caution">
    <text evidence="6">The sequence shown here is derived from an EMBL/GenBank/DDBJ whole genome shotgun (WGS) entry which is preliminary data.</text>
</comment>
<evidence type="ECO:0000256" key="1">
    <source>
        <dbReference type="ARBA" id="ARBA00009213"/>
    </source>
</evidence>
<reference evidence="6 7" key="1">
    <citation type="submission" date="2020-09" db="EMBL/GenBank/DDBJ databases">
        <title>Diversity and distribution of actinomycetes associated with coral in the coast of Hainan.</title>
        <authorList>
            <person name="Li F."/>
        </authorList>
    </citation>
    <scope>NUCLEOTIDE SEQUENCE [LARGE SCALE GENOMIC DNA]</scope>
    <source>
        <strain evidence="6 7">HNM0947</strain>
    </source>
</reference>
<dbReference type="SUPFAM" id="SSF55729">
    <property type="entry name" value="Acyl-CoA N-acyltransferases (Nat)"/>
    <property type="match status" value="1"/>
</dbReference>
<feature type="active site" description="Proton acceptor; via carboxylate" evidence="4">
    <location>
        <position position="416"/>
    </location>
</feature>
<dbReference type="Gene3D" id="3.30.1050.10">
    <property type="entry name" value="SCP2 sterol-binding domain"/>
    <property type="match status" value="1"/>
</dbReference>
<dbReference type="Pfam" id="PF13530">
    <property type="entry name" value="SCP2_2"/>
    <property type="match status" value="1"/>
</dbReference>
<dbReference type="SUPFAM" id="SSF55718">
    <property type="entry name" value="SCP-like"/>
    <property type="match status" value="1"/>
</dbReference>
<keyword evidence="7" id="KW-1185">Reference proteome</keyword>
<accession>A0ABR9PCK7</accession>
<sequence length="416" mass="45904">MVDSAGRGPDPAWTVRAYTEADHPAYTRVISEALLLDRAGFRRHTELHPVSDHGRVLVATDGQRVVGTAQALELELTLPQGPRPVAGITAVGVWPTHRRRGVLSALMRRQIADAHERGEKVAALWSSEGGIYDRFGYGQAVFEQAVGVDRRDARLRSEVPREEGLSTELREAHHALPDLLALYRKLARGRVGQIARTVPWFEYLIGPQEEGRNEPLAVVVRDADAPRGYALYRTESHWDGGLPRGKVVVQELGALDPPARTALYEHLFSRDLTTRVEFAHLPLDEPLPLMLEDGRLLRRGTYDSLWLRLVDLPAALAERTWAAPVDAVLAVTDRYAPWNEGTWRLRAGPEGATVESTDRAPEVSLDAAHLGAAYLGQVRLSNHRAAGALTEHEPGTVERLDTALFRPAAPYCGTAF</sequence>
<dbReference type="CDD" id="cd04301">
    <property type="entry name" value="NAT_SF"/>
    <property type="match status" value="1"/>
</dbReference>
<dbReference type="EMBL" id="JADBGI010000026">
    <property type="protein sequence ID" value="MBE3001570.1"/>
    <property type="molecule type" value="Genomic_DNA"/>
</dbReference>
<dbReference type="InterPro" id="IPR041380">
    <property type="entry name" value="Acetyltransf_17"/>
</dbReference>
<gene>
    <name evidence="6" type="ORF">IDM40_23170</name>
</gene>
<feature type="domain" description="N-acetyltransferase" evidence="5">
    <location>
        <begin position="13"/>
        <end position="160"/>
    </location>
</feature>